<gene>
    <name evidence="2" type="ORF">ACFO6W_16160</name>
</gene>
<evidence type="ECO:0000313" key="2">
    <source>
        <dbReference type="EMBL" id="MFC4675235.1"/>
    </source>
</evidence>
<feature type="chain" id="PRO_5047460825" evidence="1">
    <location>
        <begin position="21"/>
        <end position="144"/>
    </location>
</feature>
<evidence type="ECO:0000256" key="1">
    <source>
        <dbReference type="SAM" id="SignalP"/>
    </source>
</evidence>
<keyword evidence="3" id="KW-1185">Reference proteome</keyword>
<keyword evidence="1" id="KW-0732">Signal</keyword>
<dbReference type="Proteomes" id="UP001596023">
    <property type="component" value="Unassembled WGS sequence"/>
</dbReference>
<organism evidence="2 3">
    <name type="scientific">Dysgonomonas termitidis</name>
    <dbReference type="NCBI Taxonomy" id="1516126"/>
    <lineage>
        <taxon>Bacteria</taxon>
        <taxon>Pseudomonadati</taxon>
        <taxon>Bacteroidota</taxon>
        <taxon>Bacteroidia</taxon>
        <taxon>Bacteroidales</taxon>
        <taxon>Dysgonomonadaceae</taxon>
        <taxon>Dysgonomonas</taxon>
    </lineage>
</organism>
<dbReference type="Pfam" id="PF12988">
    <property type="entry name" value="TraQ_transposon"/>
    <property type="match status" value="1"/>
</dbReference>
<proteinExistence type="predicted"/>
<evidence type="ECO:0000313" key="3">
    <source>
        <dbReference type="Proteomes" id="UP001596023"/>
    </source>
</evidence>
<reference evidence="3" key="1">
    <citation type="journal article" date="2019" name="Int. J. Syst. Evol. Microbiol.">
        <title>The Global Catalogue of Microorganisms (GCM) 10K type strain sequencing project: providing services to taxonomists for standard genome sequencing and annotation.</title>
        <authorList>
            <consortium name="The Broad Institute Genomics Platform"/>
            <consortium name="The Broad Institute Genome Sequencing Center for Infectious Disease"/>
            <person name="Wu L."/>
            <person name="Ma J."/>
        </authorList>
    </citation>
    <scope>NUCLEOTIDE SEQUENCE [LARGE SCALE GENOMIC DNA]</scope>
    <source>
        <strain evidence="3">CCUG 66188</strain>
    </source>
</reference>
<feature type="signal peptide" evidence="1">
    <location>
        <begin position="1"/>
        <end position="20"/>
    </location>
</feature>
<protein>
    <submittedName>
        <fullName evidence="2">TraQ conjugal transfer family protein</fullName>
    </submittedName>
</protein>
<dbReference type="InterPro" id="IPR038707">
    <property type="entry name" value="TraQ_sf"/>
</dbReference>
<dbReference type="InterPro" id="IPR024355">
    <property type="entry name" value="TraQ_bacteroidetes"/>
</dbReference>
<accession>A0ABV9KYA2</accession>
<dbReference type="EMBL" id="JBHSGN010000094">
    <property type="protein sequence ID" value="MFC4675235.1"/>
    <property type="molecule type" value="Genomic_DNA"/>
</dbReference>
<dbReference type="PROSITE" id="PS51257">
    <property type="entry name" value="PROKAR_LIPOPROTEIN"/>
    <property type="match status" value="1"/>
</dbReference>
<dbReference type="Gene3D" id="2.60.40.2410">
    <property type="entry name" value="Uncharacterised protein PF12988, DUF3872"/>
    <property type="match status" value="1"/>
</dbReference>
<dbReference type="RefSeq" id="WP_379998287.1">
    <property type="nucleotide sequence ID" value="NZ_JBHSGN010000094.1"/>
</dbReference>
<comment type="caution">
    <text evidence="2">The sequence shown here is derived from an EMBL/GenBank/DDBJ whole genome shotgun (WGS) entry which is preliminary data.</text>
</comment>
<sequence>MRKIAAYIIYTILIACIACACSSDLDLKQSYEFKVTYLPVPQKLKVGETAEIRCQIERSGYYKNTAYKLRYFQTDGEGTLRLDDGTIFLPNDYYDLDRETFRLFFTAGSEEQNNIDIYFFDSEGNSFTLNLSFNYDSKDENNNE</sequence>
<name>A0ABV9KYA2_9BACT</name>